<dbReference type="GO" id="GO:0006580">
    <property type="term" value="P:ethanolamine metabolic process"/>
    <property type="evidence" value="ECO:0007669"/>
    <property type="project" value="TreeGrafter"/>
</dbReference>
<dbReference type="InterPro" id="IPR017946">
    <property type="entry name" value="PLC-like_Pdiesterase_TIM-brl"/>
</dbReference>
<dbReference type="GO" id="GO:0006644">
    <property type="term" value="P:phospholipid metabolic process"/>
    <property type="evidence" value="ECO:0007669"/>
    <property type="project" value="TreeGrafter"/>
</dbReference>
<dbReference type="GO" id="GO:0005886">
    <property type="term" value="C:plasma membrane"/>
    <property type="evidence" value="ECO:0007669"/>
    <property type="project" value="TreeGrafter"/>
</dbReference>
<reference evidence="3 4" key="1">
    <citation type="submission" date="2019-08" db="EMBL/GenBank/DDBJ databases">
        <title>Bradyrhizobium hipponensis sp. nov., a rhizobium isolated from a Lupinus angustifolius root nodule in Tunisia.</title>
        <authorList>
            <person name="Off K."/>
            <person name="Rejili M."/>
            <person name="Mars M."/>
            <person name="Brachmann A."/>
            <person name="Marin M."/>
        </authorList>
    </citation>
    <scope>NUCLEOTIDE SEQUENCE [LARGE SCALE GENOMIC DNA]</scope>
    <source>
        <strain evidence="4">aSej3</strain>
    </source>
</reference>
<gene>
    <name evidence="3" type="ORF">FXV83_21330</name>
</gene>
<dbReference type="PANTHER" id="PTHR46320:SF1">
    <property type="entry name" value="GLYCEROPHOSPHODIESTER PHOSPHODIESTERASE 1"/>
    <property type="match status" value="1"/>
</dbReference>
<evidence type="ECO:0000256" key="1">
    <source>
        <dbReference type="SAM" id="SignalP"/>
    </source>
</evidence>
<name>A0A5S4YM20_9BRAD</name>
<dbReference type="GO" id="GO:0008889">
    <property type="term" value="F:glycerophosphodiester phosphodiesterase activity"/>
    <property type="evidence" value="ECO:0007669"/>
    <property type="project" value="TreeGrafter"/>
</dbReference>
<evidence type="ECO:0000313" key="3">
    <source>
        <dbReference type="EMBL" id="TYO64547.1"/>
    </source>
</evidence>
<dbReference type="InterPro" id="IPR030395">
    <property type="entry name" value="GP_PDE_dom"/>
</dbReference>
<proteinExistence type="predicted"/>
<dbReference type="PANTHER" id="PTHR46320">
    <property type="entry name" value="GLYCEROPHOSPHODIESTER PHOSPHODIESTERASE 1"/>
    <property type="match status" value="1"/>
</dbReference>
<dbReference type="AlphaFoldDB" id="A0A5S4YM20"/>
<feature type="domain" description="GP-PDE" evidence="2">
    <location>
        <begin position="53"/>
        <end position="199"/>
    </location>
</feature>
<dbReference type="RefSeq" id="WP_148741367.1">
    <property type="nucleotide sequence ID" value="NZ_VSTH01000070.1"/>
</dbReference>
<dbReference type="SUPFAM" id="SSF51695">
    <property type="entry name" value="PLC-like phosphodiesterases"/>
    <property type="match status" value="1"/>
</dbReference>
<feature type="signal peptide" evidence="1">
    <location>
        <begin position="1"/>
        <end position="28"/>
    </location>
</feature>
<dbReference type="EMBL" id="VSTH01000070">
    <property type="protein sequence ID" value="TYO64547.1"/>
    <property type="molecule type" value="Genomic_DNA"/>
</dbReference>
<evidence type="ECO:0000259" key="2">
    <source>
        <dbReference type="Pfam" id="PF03009"/>
    </source>
</evidence>
<sequence>MKKCNSITTKALGTAALALTLVTGAALAGEYNTDKIGEVLLHSRRDLTLVCAHRGLHGTLVGTNIHIPEIRDIPENSRAAIKAAADKNIECVEIDLRSTNWGDVILLHDTKLGRTTNVGAVRGSGMQNYDPYSDTGYNPLLSEYYFPPEELKLRTASANVNSVSKENLPSLGDILQYIKDNKIAIILLLDIRDVDTARSAWDIVKRHKNAWGTPASKWVYFKMNVSKIRAATPVDFEELGIFDTKSEAGSFRFIPGFLPNFIDTSRGTDQALQNWRAYYDRPYVWGTELVVKQYDNRLSFPLNNIMNAYSALRTTGYPKVMGNYQPVPETKNYQYFSHLGRCCVMPTDWYWKSKFGYGEDTADHREDLNWMINLAGSSYGYVLTDDPLTAIQTLKKANRRNTSVIWND</sequence>
<dbReference type="GO" id="GO:0070291">
    <property type="term" value="P:N-acylethanolamine metabolic process"/>
    <property type="evidence" value="ECO:0007669"/>
    <property type="project" value="TreeGrafter"/>
</dbReference>
<accession>A0A5S4YM20</accession>
<dbReference type="Proteomes" id="UP000324797">
    <property type="component" value="Unassembled WGS sequence"/>
</dbReference>
<keyword evidence="4" id="KW-1185">Reference proteome</keyword>
<dbReference type="Gene3D" id="3.20.20.190">
    <property type="entry name" value="Phosphatidylinositol (PI) phosphodiesterase"/>
    <property type="match status" value="1"/>
</dbReference>
<comment type="caution">
    <text evidence="3">The sequence shown here is derived from an EMBL/GenBank/DDBJ whole genome shotgun (WGS) entry which is preliminary data.</text>
</comment>
<organism evidence="3 4">
    <name type="scientific">Bradyrhizobium hipponense</name>
    <dbReference type="NCBI Taxonomy" id="2605638"/>
    <lineage>
        <taxon>Bacteria</taxon>
        <taxon>Pseudomonadati</taxon>
        <taxon>Pseudomonadota</taxon>
        <taxon>Alphaproteobacteria</taxon>
        <taxon>Hyphomicrobiales</taxon>
        <taxon>Nitrobacteraceae</taxon>
        <taxon>Bradyrhizobium</taxon>
    </lineage>
</organism>
<feature type="chain" id="PRO_5024380122" description="GP-PDE domain-containing protein" evidence="1">
    <location>
        <begin position="29"/>
        <end position="408"/>
    </location>
</feature>
<evidence type="ECO:0000313" key="4">
    <source>
        <dbReference type="Proteomes" id="UP000324797"/>
    </source>
</evidence>
<protein>
    <recommendedName>
        <fullName evidence="2">GP-PDE domain-containing protein</fullName>
    </recommendedName>
</protein>
<keyword evidence="1" id="KW-0732">Signal</keyword>
<dbReference type="Pfam" id="PF03009">
    <property type="entry name" value="GDPD"/>
    <property type="match status" value="1"/>
</dbReference>